<reference evidence="2 3" key="1">
    <citation type="journal article" date="2024" name="BMC Genomics">
        <title>De novo assembly and annotation of Popillia japonica's genome with initial clues to its potential as an invasive pest.</title>
        <authorList>
            <person name="Cucini C."/>
            <person name="Boschi S."/>
            <person name="Funari R."/>
            <person name="Cardaioli E."/>
            <person name="Iannotti N."/>
            <person name="Marturano G."/>
            <person name="Paoli F."/>
            <person name="Bruttini M."/>
            <person name="Carapelli A."/>
            <person name="Frati F."/>
            <person name="Nardi F."/>
        </authorList>
    </citation>
    <scope>NUCLEOTIDE SEQUENCE [LARGE SCALE GENOMIC DNA]</scope>
    <source>
        <strain evidence="2">DMR45628</strain>
    </source>
</reference>
<keyword evidence="3" id="KW-1185">Reference proteome</keyword>
<organism evidence="2 3">
    <name type="scientific">Popillia japonica</name>
    <name type="common">Japanese beetle</name>
    <dbReference type="NCBI Taxonomy" id="7064"/>
    <lineage>
        <taxon>Eukaryota</taxon>
        <taxon>Metazoa</taxon>
        <taxon>Ecdysozoa</taxon>
        <taxon>Arthropoda</taxon>
        <taxon>Hexapoda</taxon>
        <taxon>Insecta</taxon>
        <taxon>Pterygota</taxon>
        <taxon>Neoptera</taxon>
        <taxon>Endopterygota</taxon>
        <taxon>Coleoptera</taxon>
        <taxon>Polyphaga</taxon>
        <taxon>Scarabaeiformia</taxon>
        <taxon>Scarabaeidae</taxon>
        <taxon>Rutelinae</taxon>
        <taxon>Popillia</taxon>
    </lineage>
</organism>
<proteinExistence type="predicted"/>
<dbReference type="Proteomes" id="UP001458880">
    <property type="component" value="Unassembled WGS sequence"/>
</dbReference>
<protein>
    <submittedName>
        <fullName evidence="2">Uncharacterized protein</fullName>
    </submittedName>
</protein>
<comment type="caution">
    <text evidence="2">The sequence shown here is derived from an EMBL/GenBank/DDBJ whole genome shotgun (WGS) entry which is preliminary data.</text>
</comment>
<evidence type="ECO:0000256" key="1">
    <source>
        <dbReference type="SAM" id="MobiDB-lite"/>
    </source>
</evidence>
<gene>
    <name evidence="2" type="ORF">QE152_g36601</name>
</gene>
<evidence type="ECO:0000313" key="2">
    <source>
        <dbReference type="EMBL" id="KAK9687215.1"/>
    </source>
</evidence>
<accession>A0AAW1ID65</accession>
<dbReference type="EMBL" id="JASPKY010000655">
    <property type="protein sequence ID" value="KAK9687215.1"/>
    <property type="molecule type" value="Genomic_DNA"/>
</dbReference>
<sequence length="191" mass="22288">MPQIFVPQHWTVLIKNTSKEFIVHSMRAENFHCFSHLNNLIKDPKQDTEGFTVKFRNITYFKYTKISEAFSFEFKATLDEEFPFSKCMCSTTSVGRPTSNLDTIFSTPLYNNPIKIKEAKWNNLQSLLEYIPPIYHDYYVNMAHESKKSKKGKAKNKQTSNISVCNTPIDDEDSDMDAYEYDNIVDSDYDI</sequence>
<dbReference type="AlphaFoldDB" id="A0AAW1ID65"/>
<feature type="region of interest" description="Disordered" evidence="1">
    <location>
        <begin position="150"/>
        <end position="177"/>
    </location>
</feature>
<evidence type="ECO:0000313" key="3">
    <source>
        <dbReference type="Proteomes" id="UP001458880"/>
    </source>
</evidence>
<name>A0AAW1ID65_POPJA</name>